<sequence length="277" mass="31194">MSEAKIYLTLLNGTGYVFDVDDYMTLRTNHRIVGAPVGTANSKGWSAHEATLPVELTKYETQLLIEKGIALIVCKSQALTTPPTPHQLEAYKAAFEARLTSQAETLKAEKLRETERHLDKIVAGKRNKLLKQGNAEQAAALTPEQVLQEIADNFCFERQNALVEVPCAHVDRHTAQLYQWPQLDTVQYRVFRDLWQRGKFVTTGDAFGADFLIYPSDPLLYHASHIVIVQETSCIRPLDFIAKVRLSVTVNKSCVFAYERSSGGEIVYQTVSWHNPK</sequence>
<dbReference type="OrthoDB" id="48041at2759"/>
<dbReference type="GO" id="GO:0003676">
    <property type="term" value="F:nucleic acid binding"/>
    <property type="evidence" value="ECO:0007669"/>
    <property type="project" value="InterPro"/>
</dbReference>
<dbReference type="GO" id="GO:0000379">
    <property type="term" value="P:tRNA-type intron splice site recognition and cleavage"/>
    <property type="evidence" value="ECO:0007669"/>
    <property type="project" value="UniProtKB-UniRule"/>
</dbReference>
<dbReference type="InterPro" id="IPR059049">
    <property type="entry name" value="TSEN34_N"/>
</dbReference>
<organism evidence="8 9">
    <name type="scientific">Drosophila lebanonensis</name>
    <name type="common">Fruit fly</name>
    <name type="synonym">Scaptodrosophila lebanonensis</name>
    <dbReference type="NCBI Taxonomy" id="7225"/>
    <lineage>
        <taxon>Eukaryota</taxon>
        <taxon>Metazoa</taxon>
        <taxon>Ecdysozoa</taxon>
        <taxon>Arthropoda</taxon>
        <taxon>Hexapoda</taxon>
        <taxon>Insecta</taxon>
        <taxon>Pterygota</taxon>
        <taxon>Neoptera</taxon>
        <taxon>Endopterygota</taxon>
        <taxon>Diptera</taxon>
        <taxon>Brachycera</taxon>
        <taxon>Muscomorpha</taxon>
        <taxon>Ephydroidea</taxon>
        <taxon>Drosophilidae</taxon>
        <taxon>Scaptodrosophila</taxon>
    </lineage>
</organism>
<keyword evidence="2 4" id="KW-0819">tRNA processing</keyword>
<dbReference type="AlphaFoldDB" id="A0A6J2UD19"/>
<comment type="similarity">
    <text evidence="1 4">Belongs to the tRNA-intron endonuclease family.</text>
</comment>
<evidence type="ECO:0000256" key="5">
    <source>
        <dbReference type="PIRSR" id="PIRSR017250-50"/>
    </source>
</evidence>
<dbReference type="Pfam" id="PF01974">
    <property type="entry name" value="tRNA_int_endo"/>
    <property type="match status" value="1"/>
</dbReference>
<dbReference type="PIRSF" id="PIRSF017250">
    <property type="entry name" value="tRNA_splic_SEN34"/>
    <property type="match status" value="1"/>
</dbReference>
<dbReference type="InterPro" id="IPR011856">
    <property type="entry name" value="tRNA_endonuc-like_dom_sf"/>
</dbReference>
<evidence type="ECO:0000256" key="3">
    <source>
        <dbReference type="ARBA" id="ARBA00023239"/>
    </source>
</evidence>
<accession>A0A6J2UD19</accession>
<evidence type="ECO:0000259" key="7">
    <source>
        <dbReference type="Pfam" id="PF26577"/>
    </source>
</evidence>
<evidence type="ECO:0000256" key="2">
    <source>
        <dbReference type="ARBA" id="ARBA00022694"/>
    </source>
</evidence>
<evidence type="ECO:0000259" key="6">
    <source>
        <dbReference type="Pfam" id="PF01974"/>
    </source>
</evidence>
<dbReference type="InterPro" id="IPR016690">
    <property type="entry name" value="TSEN34"/>
</dbReference>
<feature type="active site" evidence="5">
    <location>
        <position position="214"/>
    </location>
</feature>
<evidence type="ECO:0000313" key="9">
    <source>
        <dbReference type="RefSeq" id="XP_030386376.1"/>
    </source>
</evidence>
<evidence type="ECO:0000256" key="1">
    <source>
        <dbReference type="ARBA" id="ARBA00008078"/>
    </source>
</evidence>
<dbReference type="EC" id="4.6.1.16" evidence="4"/>
<dbReference type="Pfam" id="PF26577">
    <property type="entry name" value="TSEN34_N"/>
    <property type="match status" value="1"/>
</dbReference>
<dbReference type="CDD" id="cd22363">
    <property type="entry name" value="tRNA-intron_lyase_C"/>
    <property type="match status" value="1"/>
</dbReference>
<keyword evidence="3 4" id="KW-0456">Lyase</keyword>
<feature type="active site" evidence="5">
    <location>
        <position position="252"/>
    </location>
</feature>
<dbReference type="Gene3D" id="3.40.1350.10">
    <property type="match status" value="1"/>
</dbReference>
<name>A0A6J2UD19_DROLE</name>
<feature type="domain" description="tRNA intron endonuclease catalytic" evidence="6">
    <location>
        <begin position="187"/>
        <end position="268"/>
    </location>
</feature>
<keyword evidence="9" id="KW-0540">Nuclease</keyword>
<dbReference type="SUPFAM" id="SSF53032">
    <property type="entry name" value="tRNA-intron endonuclease catalytic domain-like"/>
    <property type="match status" value="1"/>
</dbReference>
<evidence type="ECO:0000313" key="8">
    <source>
        <dbReference type="Proteomes" id="UP000504634"/>
    </source>
</evidence>
<dbReference type="PANTHER" id="PTHR13070:SF0">
    <property type="entry name" value="TRNA-SPLICING ENDONUCLEASE SUBUNIT SEN34"/>
    <property type="match status" value="1"/>
</dbReference>
<evidence type="ECO:0000256" key="4">
    <source>
        <dbReference type="PIRNR" id="PIRNR017250"/>
    </source>
</evidence>
<proteinExistence type="inferred from homology"/>
<dbReference type="CTD" id="79042"/>
<dbReference type="PANTHER" id="PTHR13070">
    <property type="entry name" value="TRNA-SPLICING ENDONUCLEASE SUBUNIT SEN34-RELATED"/>
    <property type="match status" value="1"/>
</dbReference>
<dbReference type="InterPro" id="IPR036167">
    <property type="entry name" value="tRNA_intron_Endo_cat-like_sf"/>
</dbReference>
<comment type="function">
    <text evidence="4">Constitutes one of the two catalytic subunit of the tRNA-splicing endonuclease complex, a complex responsible for identification and cleavage of the splice sites in pre-tRNA. It cleaves pre-tRNA at the 5'- and 3'-splice sites to release the intron. The products are an intron and two tRNA half-molecules bearing 2',3'-cyclic phosphate and 5'-OH termini. There are no conserved sequences at the splice sites, but the intron is invariably located at the same site in the gene, placing the splice sites an invariant distance from the constant structural features of the tRNA body.</text>
</comment>
<feature type="active site" evidence="5">
    <location>
        <position position="222"/>
    </location>
</feature>
<dbReference type="GeneID" id="115633124"/>
<keyword evidence="8" id="KW-1185">Reference proteome</keyword>
<gene>
    <name evidence="9" type="primary">LOC115633124</name>
</gene>
<dbReference type="GO" id="GO:0000213">
    <property type="term" value="F:tRNA-intron lyase activity"/>
    <property type="evidence" value="ECO:0007669"/>
    <property type="project" value="UniProtKB-UniRule"/>
</dbReference>
<protein>
    <recommendedName>
        <fullName evidence="4">tRNA-splicing endonuclease subunit Sen34</fullName>
        <ecNumber evidence="4">4.6.1.16</ecNumber>
    </recommendedName>
</protein>
<feature type="domain" description="TSEN34 N-terminal" evidence="7">
    <location>
        <begin position="6"/>
        <end position="73"/>
    </location>
</feature>
<dbReference type="GO" id="GO:0000214">
    <property type="term" value="C:tRNA-intron endonuclease complex"/>
    <property type="evidence" value="ECO:0007669"/>
    <property type="project" value="UniProtKB-UniRule"/>
</dbReference>
<dbReference type="InterPro" id="IPR006677">
    <property type="entry name" value="tRNA_intron_Endonuc_cat-like"/>
</dbReference>
<keyword evidence="9" id="KW-0378">Hydrolase</keyword>
<reference evidence="9" key="1">
    <citation type="submission" date="2025-08" db="UniProtKB">
        <authorList>
            <consortium name="RefSeq"/>
        </authorList>
    </citation>
    <scope>IDENTIFICATION</scope>
    <source>
        <strain evidence="9">11010-0011.00</strain>
        <tissue evidence="9">Whole body</tissue>
    </source>
</reference>
<dbReference type="Proteomes" id="UP000504634">
    <property type="component" value="Unplaced"/>
</dbReference>
<dbReference type="RefSeq" id="XP_030386376.1">
    <property type="nucleotide sequence ID" value="XM_030530516.1"/>
</dbReference>
<keyword evidence="9" id="KW-0255">Endonuclease</keyword>